<feature type="compositionally biased region" description="Polar residues" evidence="1">
    <location>
        <begin position="29"/>
        <end position="44"/>
    </location>
</feature>
<dbReference type="STRING" id="1073090.A0A1L9SIM9"/>
<feature type="compositionally biased region" description="Basic and acidic residues" evidence="1">
    <location>
        <begin position="47"/>
        <end position="91"/>
    </location>
</feature>
<dbReference type="EMBL" id="KV878341">
    <property type="protein sequence ID" value="OJJ47082.1"/>
    <property type="molecule type" value="Genomic_DNA"/>
</dbReference>
<evidence type="ECO:0000256" key="1">
    <source>
        <dbReference type="SAM" id="MobiDB-lite"/>
    </source>
</evidence>
<evidence type="ECO:0000313" key="2">
    <source>
        <dbReference type="EMBL" id="OJJ47082.1"/>
    </source>
</evidence>
<protein>
    <submittedName>
        <fullName evidence="2">Uncharacterized protein</fullName>
    </submittedName>
</protein>
<keyword evidence="3" id="KW-1185">Reference proteome</keyword>
<dbReference type="OrthoDB" id="409136at2759"/>
<dbReference type="VEuPathDB" id="FungiDB:ASPZODRAFT_132019"/>
<sequence length="311" mass="35456">MWEQDRAAGFSDRIASRSFLPRAPCVNLSGDQQRADTTAATGALTSSERRREEKREEKREQKKEESKKQRQQTEKEGEKKEEEKEQRKESAKPVAVVITRMVSVHTMPSLSSASPSSPSVSSASLDTRAYVGLEGSRNLLEDDGTGTLVVPRTAQFGHIYTCLFHILDCHETFDCADEWKTHVLSHFRTHSPPNTARCPLCPDERFLSGMRHSAWDRMMNHVLIAHYHQGQTLARSRPDFELMQYLYRLKIISDDQFKAMQLPPAPSSPAYHRSQDSVRASIGSADEPYCAPYSRRREERMRGRRRGISCV</sequence>
<proteinExistence type="predicted"/>
<gene>
    <name evidence="2" type="ORF">ASPZODRAFT_132019</name>
</gene>
<dbReference type="GeneID" id="34609372"/>
<dbReference type="Proteomes" id="UP000184188">
    <property type="component" value="Unassembled WGS sequence"/>
</dbReference>
<dbReference type="AlphaFoldDB" id="A0A1L9SIM9"/>
<feature type="region of interest" description="Disordered" evidence="1">
    <location>
        <begin position="1"/>
        <end position="94"/>
    </location>
</feature>
<evidence type="ECO:0000313" key="3">
    <source>
        <dbReference type="Proteomes" id="UP000184188"/>
    </source>
</evidence>
<reference evidence="3" key="1">
    <citation type="journal article" date="2017" name="Genome Biol.">
        <title>Comparative genomics reveals high biological diversity and specific adaptations in the industrially and medically important fungal genus Aspergillus.</title>
        <authorList>
            <person name="de Vries R.P."/>
            <person name="Riley R."/>
            <person name="Wiebenga A."/>
            <person name="Aguilar-Osorio G."/>
            <person name="Amillis S."/>
            <person name="Uchima C.A."/>
            <person name="Anderluh G."/>
            <person name="Asadollahi M."/>
            <person name="Askin M."/>
            <person name="Barry K."/>
            <person name="Battaglia E."/>
            <person name="Bayram O."/>
            <person name="Benocci T."/>
            <person name="Braus-Stromeyer S.A."/>
            <person name="Caldana C."/>
            <person name="Canovas D."/>
            <person name="Cerqueira G.C."/>
            <person name="Chen F."/>
            <person name="Chen W."/>
            <person name="Choi C."/>
            <person name="Clum A."/>
            <person name="Dos Santos R.A."/>
            <person name="Damasio A.R."/>
            <person name="Diallinas G."/>
            <person name="Emri T."/>
            <person name="Fekete E."/>
            <person name="Flipphi M."/>
            <person name="Freyberg S."/>
            <person name="Gallo A."/>
            <person name="Gournas C."/>
            <person name="Habgood R."/>
            <person name="Hainaut M."/>
            <person name="Harispe M.L."/>
            <person name="Henrissat B."/>
            <person name="Hilden K.S."/>
            <person name="Hope R."/>
            <person name="Hossain A."/>
            <person name="Karabika E."/>
            <person name="Karaffa L."/>
            <person name="Karanyi Z."/>
            <person name="Krasevec N."/>
            <person name="Kuo A."/>
            <person name="Kusch H."/>
            <person name="LaButti K."/>
            <person name="Lagendijk E.L."/>
            <person name="Lapidus A."/>
            <person name="Levasseur A."/>
            <person name="Lindquist E."/>
            <person name="Lipzen A."/>
            <person name="Logrieco A.F."/>
            <person name="MacCabe A."/>
            <person name="Maekelae M.R."/>
            <person name="Malavazi I."/>
            <person name="Melin P."/>
            <person name="Meyer V."/>
            <person name="Mielnichuk N."/>
            <person name="Miskei M."/>
            <person name="Molnar A.P."/>
            <person name="Mule G."/>
            <person name="Ngan C.Y."/>
            <person name="Orejas M."/>
            <person name="Orosz E."/>
            <person name="Ouedraogo J.P."/>
            <person name="Overkamp K.M."/>
            <person name="Park H.-S."/>
            <person name="Perrone G."/>
            <person name="Piumi F."/>
            <person name="Punt P.J."/>
            <person name="Ram A.F."/>
            <person name="Ramon A."/>
            <person name="Rauscher S."/>
            <person name="Record E."/>
            <person name="Riano-Pachon D.M."/>
            <person name="Robert V."/>
            <person name="Roehrig J."/>
            <person name="Ruller R."/>
            <person name="Salamov A."/>
            <person name="Salih N.S."/>
            <person name="Samson R.A."/>
            <person name="Sandor E."/>
            <person name="Sanguinetti M."/>
            <person name="Schuetze T."/>
            <person name="Sepcic K."/>
            <person name="Shelest E."/>
            <person name="Sherlock G."/>
            <person name="Sophianopoulou V."/>
            <person name="Squina F.M."/>
            <person name="Sun H."/>
            <person name="Susca A."/>
            <person name="Todd R.B."/>
            <person name="Tsang A."/>
            <person name="Unkles S.E."/>
            <person name="van de Wiele N."/>
            <person name="van Rossen-Uffink D."/>
            <person name="Oliveira J.V."/>
            <person name="Vesth T.C."/>
            <person name="Visser J."/>
            <person name="Yu J.-H."/>
            <person name="Zhou M."/>
            <person name="Andersen M.R."/>
            <person name="Archer D.B."/>
            <person name="Baker S.E."/>
            <person name="Benoit I."/>
            <person name="Brakhage A.A."/>
            <person name="Braus G.H."/>
            <person name="Fischer R."/>
            <person name="Frisvad J.C."/>
            <person name="Goldman G.H."/>
            <person name="Houbraken J."/>
            <person name="Oakley B."/>
            <person name="Pocsi I."/>
            <person name="Scazzocchio C."/>
            <person name="Seiboth B."/>
            <person name="vanKuyk P.A."/>
            <person name="Wortman J."/>
            <person name="Dyer P.S."/>
            <person name="Grigoriev I.V."/>
        </authorList>
    </citation>
    <scope>NUCLEOTIDE SEQUENCE [LARGE SCALE GENOMIC DNA]</scope>
    <source>
        <strain evidence="3">CBS 506.65</strain>
    </source>
</reference>
<organism evidence="2 3">
    <name type="scientific">Penicilliopsis zonata CBS 506.65</name>
    <dbReference type="NCBI Taxonomy" id="1073090"/>
    <lineage>
        <taxon>Eukaryota</taxon>
        <taxon>Fungi</taxon>
        <taxon>Dikarya</taxon>
        <taxon>Ascomycota</taxon>
        <taxon>Pezizomycotina</taxon>
        <taxon>Eurotiomycetes</taxon>
        <taxon>Eurotiomycetidae</taxon>
        <taxon>Eurotiales</taxon>
        <taxon>Aspergillaceae</taxon>
        <taxon>Penicilliopsis</taxon>
    </lineage>
</organism>
<dbReference type="RefSeq" id="XP_022581592.1">
    <property type="nucleotide sequence ID" value="XM_022722907.1"/>
</dbReference>
<accession>A0A1L9SIM9</accession>
<name>A0A1L9SIM9_9EURO</name>